<protein>
    <submittedName>
        <fullName evidence="1">Uncharacterized protein</fullName>
    </submittedName>
</protein>
<evidence type="ECO:0000313" key="2">
    <source>
        <dbReference type="Proteomes" id="UP001498421"/>
    </source>
</evidence>
<organism evidence="1 2">
    <name type="scientific">Neonectria magnoliae</name>
    <dbReference type="NCBI Taxonomy" id="2732573"/>
    <lineage>
        <taxon>Eukaryota</taxon>
        <taxon>Fungi</taxon>
        <taxon>Dikarya</taxon>
        <taxon>Ascomycota</taxon>
        <taxon>Pezizomycotina</taxon>
        <taxon>Sordariomycetes</taxon>
        <taxon>Hypocreomycetidae</taxon>
        <taxon>Hypocreales</taxon>
        <taxon>Nectriaceae</taxon>
        <taxon>Neonectria</taxon>
    </lineage>
</organism>
<keyword evidence="2" id="KW-1185">Reference proteome</keyword>
<proteinExistence type="predicted"/>
<sequence length="131" mass="15640">MSINKKEQPFWLQREDDYPSLLKWVKDRRAWLTDGASALLHLVRVSLYLDENDPELTYDWIFDAKKFKDQWNGLTGRQAALKTLKNWDNLDLNVYIAGKHRRADGVLETEYYTLEKRVKKILRSIEILIDR</sequence>
<reference evidence="1 2" key="1">
    <citation type="journal article" date="2025" name="Microbiol. Resour. Announc.">
        <title>Draft genome sequences for Neonectria magnoliae and Neonectria punicea, canker pathogens of Liriodendron tulipifera and Acer saccharum in West Virginia.</title>
        <authorList>
            <person name="Petronek H.M."/>
            <person name="Kasson M.T."/>
            <person name="Metheny A.M."/>
            <person name="Stauder C.M."/>
            <person name="Lovett B."/>
            <person name="Lynch S.C."/>
            <person name="Garnas J.R."/>
            <person name="Kasson L.R."/>
            <person name="Stajich J.E."/>
        </authorList>
    </citation>
    <scope>NUCLEOTIDE SEQUENCE [LARGE SCALE GENOMIC DNA]</scope>
    <source>
        <strain evidence="1 2">NRRL 64651</strain>
    </source>
</reference>
<dbReference type="Proteomes" id="UP001498421">
    <property type="component" value="Unassembled WGS sequence"/>
</dbReference>
<gene>
    <name evidence="1" type="ORF">QQZ08_007897</name>
</gene>
<comment type="caution">
    <text evidence="1">The sequence shown here is derived from an EMBL/GenBank/DDBJ whole genome shotgun (WGS) entry which is preliminary data.</text>
</comment>
<name>A0ABR1HWK2_9HYPO</name>
<evidence type="ECO:0000313" key="1">
    <source>
        <dbReference type="EMBL" id="KAK7425574.1"/>
    </source>
</evidence>
<accession>A0ABR1HWK2</accession>
<dbReference type="EMBL" id="JAZAVK010000079">
    <property type="protein sequence ID" value="KAK7425574.1"/>
    <property type="molecule type" value="Genomic_DNA"/>
</dbReference>